<dbReference type="GO" id="GO:0016810">
    <property type="term" value="F:hydrolase activity, acting on carbon-nitrogen (but not peptide) bonds"/>
    <property type="evidence" value="ECO:0007669"/>
    <property type="project" value="InterPro"/>
</dbReference>
<accession>A0A0N1NXI3</accession>
<dbReference type="Gene3D" id="2.30.40.10">
    <property type="entry name" value="Urease, subunit C, domain 1"/>
    <property type="match status" value="1"/>
</dbReference>
<dbReference type="SUPFAM" id="SSF51338">
    <property type="entry name" value="Composite domain of metallo-dependent hydrolases"/>
    <property type="match status" value="2"/>
</dbReference>
<name>A0A0N1NXI3_9EURO</name>
<reference evidence="3 4" key="1">
    <citation type="submission" date="2015-06" db="EMBL/GenBank/DDBJ databases">
        <title>Draft genome of the ant-associated black yeast Phialophora attae CBS 131958.</title>
        <authorList>
            <person name="Moreno L.F."/>
            <person name="Stielow B.J."/>
            <person name="de Hoog S."/>
            <person name="Vicente V.A."/>
            <person name="Weiss V.A."/>
            <person name="de Vries M."/>
            <person name="Cruz L.M."/>
            <person name="Souza E.M."/>
        </authorList>
    </citation>
    <scope>NUCLEOTIDE SEQUENCE [LARGE SCALE GENOMIC DNA]</scope>
    <source>
        <strain evidence="3 4">CBS 131958</strain>
    </source>
</reference>
<dbReference type="PANTHER" id="PTHR43135:SF3">
    <property type="entry name" value="ALPHA-D-RIBOSE 1-METHYLPHOSPHONATE 5-TRIPHOSPHATE DIPHOSPHATASE"/>
    <property type="match status" value="1"/>
</dbReference>
<dbReference type="PANTHER" id="PTHR43135">
    <property type="entry name" value="ALPHA-D-RIBOSE 1-METHYLPHOSPHONATE 5-TRIPHOSPHATE DIPHOSPHATASE"/>
    <property type="match status" value="1"/>
</dbReference>
<evidence type="ECO:0000259" key="2">
    <source>
        <dbReference type="Pfam" id="PF01979"/>
    </source>
</evidence>
<gene>
    <name evidence="3" type="ORF">AB675_1000</name>
</gene>
<dbReference type="AlphaFoldDB" id="A0A0N1NXI3"/>
<dbReference type="InterPro" id="IPR051781">
    <property type="entry name" value="Metallo-dep_Hydrolase"/>
</dbReference>
<proteinExistence type="predicted"/>
<evidence type="ECO:0000313" key="4">
    <source>
        <dbReference type="Proteomes" id="UP000038010"/>
    </source>
</evidence>
<evidence type="ECO:0000256" key="1">
    <source>
        <dbReference type="SAM" id="MobiDB-lite"/>
    </source>
</evidence>
<dbReference type="InterPro" id="IPR057744">
    <property type="entry name" value="OTAase-like"/>
</dbReference>
<sequence>MAEKTIESGIPWLRPPAKRYVFRNANLVDPVQGIIRKNVTVTMSNGTFESVTSPSDPDPNPTPTASTASFTETIDLDLTNRYILPGLIDSHVHLQYVPGTPTLSQMKRLPLEIRSYRTPHLCAAMLARGFTTVRDCGGSSVALKHAIAAGIVRGPRLFIAGHQLSQTGGHGDLRDEYEGSGQEGTLCCAGHVFGPGRICDGVDDCMRVARDELRQGADFLKILGSGGISSKTDALEMVQFSGEEIRAIVGVARQSGTYVTSHAYTPEAIRNAVLNGVKGIEHGNFLDAETAKLMAREGVAFLPEESRRKNEAVVKAGKESVRIADREGVVMCYGSDLLASMMQFQTREFVLRAEVLGAGKILQAATVNGAKMLGMEGRLGQIETGFVADMLVLNANPLEDIKVLDSPEQHLLAVIKEGRVEVSRWTKLPEERQQSLSIE</sequence>
<comment type="caution">
    <text evidence="3">The sequence shown here is derived from an EMBL/GenBank/DDBJ whole genome shotgun (WGS) entry which is preliminary data.</text>
</comment>
<protein>
    <recommendedName>
        <fullName evidence="2">Amidohydrolase-related domain-containing protein</fullName>
    </recommendedName>
</protein>
<dbReference type="SUPFAM" id="SSF51556">
    <property type="entry name" value="Metallo-dependent hydrolases"/>
    <property type="match status" value="1"/>
</dbReference>
<dbReference type="VEuPathDB" id="FungiDB:AB675_1000"/>
<organism evidence="3 4">
    <name type="scientific">Cyphellophora attinorum</name>
    <dbReference type="NCBI Taxonomy" id="1664694"/>
    <lineage>
        <taxon>Eukaryota</taxon>
        <taxon>Fungi</taxon>
        <taxon>Dikarya</taxon>
        <taxon>Ascomycota</taxon>
        <taxon>Pezizomycotina</taxon>
        <taxon>Eurotiomycetes</taxon>
        <taxon>Chaetothyriomycetidae</taxon>
        <taxon>Chaetothyriales</taxon>
        <taxon>Cyphellophoraceae</taxon>
        <taxon>Cyphellophora</taxon>
    </lineage>
</organism>
<dbReference type="GeneID" id="28730616"/>
<dbReference type="Proteomes" id="UP000038010">
    <property type="component" value="Unassembled WGS sequence"/>
</dbReference>
<dbReference type="InterPro" id="IPR011059">
    <property type="entry name" value="Metal-dep_hydrolase_composite"/>
</dbReference>
<dbReference type="InterPro" id="IPR032466">
    <property type="entry name" value="Metal_Hydrolase"/>
</dbReference>
<dbReference type="OrthoDB" id="194468at2759"/>
<dbReference type="EMBL" id="LFJN01000020">
    <property type="protein sequence ID" value="KPI38230.1"/>
    <property type="molecule type" value="Genomic_DNA"/>
</dbReference>
<feature type="region of interest" description="Disordered" evidence="1">
    <location>
        <begin position="46"/>
        <end position="67"/>
    </location>
</feature>
<keyword evidence="4" id="KW-1185">Reference proteome</keyword>
<dbReference type="STRING" id="1664694.A0A0N1NXI3"/>
<dbReference type="CDD" id="cd01299">
    <property type="entry name" value="Met_dep_hydrolase_A"/>
    <property type="match status" value="1"/>
</dbReference>
<dbReference type="RefSeq" id="XP_017998193.1">
    <property type="nucleotide sequence ID" value="XM_018138747.1"/>
</dbReference>
<evidence type="ECO:0000313" key="3">
    <source>
        <dbReference type="EMBL" id="KPI38230.1"/>
    </source>
</evidence>
<dbReference type="Pfam" id="PF01979">
    <property type="entry name" value="Amidohydro_1"/>
    <property type="match status" value="1"/>
</dbReference>
<dbReference type="InterPro" id="IPR006680">
    <property type="entry name" value="Amidohydro-rel"/>
</dbReference>
<dbReference type="Gene3D" id="3.20.20.140">
    <property type="entry name" value="Metal-dependent hydrolases"/>
    <property type="match status" value="1"/>
</dbReference>
<feature type="domain" description="Amidohydrolase-related" evidence="2">
    <location>
        <begin position="82"/>
        <end position="418"/>
    </location>
</feature>